<sequence length="177" mass="20316">MKTNRPKYSHKSGFKVPEDYFGKLEDKMLDNFNMQESVELKSTGSGFKVPDGYFDTLEETITSRTKQQKPRVISLFKKEYIFYAAAVITLFALLLGDFFKSGSNQNIGWDDIELSAMENYIDEGYEMGYIDLNSSEYSDFILNGGQLVQEEDFNSVNSDAVFEYIDENLEDPAFILE</sequence>
<dbReference type="STRING" id="1250231.SAMN04488552_0084"/>
<evidence type="ECO:0000313" key="3">
    <source>
        <dbReference type="Proteomes" id="UP000198858"/>
    </source>
</evidence>
<dbReference type="AlphaFoldDB" id="A0A1H1KSK3"/>
<proteinExistence type="predicted"/>
<protein>
    <submittedName>
        <fullName evidence="2">Uncharacterized protein</fullName>
    </submittedName>
</protein>
<feature type="transmembrane region" description="Helical" evidence="1">
    <location>
        <begin position="80"/>
        <end position="99"/>
    </location>
</feature>
<keyword evidence="1" id="KW-1133">Transmembrane helix</keyword>
<keyword evidence="1" id="KW-0812">Transmembrane</keyword>
<organism evidence="2 3">
    <name type="scientific">Christiangramia echinicola</name>
    <dbReference type="NCBI Taxonomy" id="279359"/>
    <lineage>
        <taxon>Bacteria</taxon>
        <taxon>Pseudomonadati</taxon>
        <taxon>Bacteroidota</taxon>
        <taxon>Flavobacteriia</taxon>
        <taxon>Flavobacteriales</taxon>
        <taxon>Flavobacteriaceae</taxon>
        <taxon>Christiangramia</taxon>
    </lineage>
</organism>
<dbReference type="EMBL" id="LT629745">
    <property type="protein sequence ID" value="SDR65226.1"/>
    <property type="molecule type" value="Genomic_DNA"/>
</dbReference>
<evidence type="ECO:0000256" key="1">
    <source>
        <dbReference type="SAM" id="Phobius"/>
    </source>
</evidence>
<gene>
    <name evidence="2" type="ORF">SAMN04488552_0084</name>
</gene>
<dbReference type="RefSeq" id="WP_089660833.1">
    <property type="nucleotide sequence ID" value="NZ_LT629745.1"/>
</dbReference>
<keyword evidence="3" id="KW-1185">Reference proteome</keyword>
<keyword evidence="1" id="KW-0472">Membrane</keyword>
<accession>A0A1H1KSK3</accession>
<dbReference type="Proteomes" id="UP000198858">
    <property type="component" value="Chromosome I"/>
</dbReference>
<evidence type="ECO:0000313" key="2">
    <source>
        <dbReference type="EMBL" id="SDR65226.1"/>
    </source>
</evidence>
<name>A0A1H1KSK3_9FLAO</name>
<reference evidence="2 3" key="1">
    <citation type="submission" date="2016-10" db="EMBL/GenBank/DDBJ databases">
        <authorList>
            <person name="Varghese N."/>
            <person name="Submissions S."/>
        </authorList>
    </citation>
    <scope>NUCLEOTIDE SEQUENCE [LARGE SCALE GENOMIC DNA]</scope>
    <source>
        <strain evidence="2 3">Mar_2010_102</strain>
    </source>
</reference>